<dbReference type="RefSeq" id="WP_093047551.1">
    <property type="nucleotide sequence ID" value="NZ_FOGT01000002.1"/>
</dbReference>
<dbReference type="InterPro" id="IPR023465">
    <property type="entry name" value="Riboflavin_kinase_dom_sf"/>
</dbReference>
<proteinExistence type="inferred from homology"/>
<dbReference type="CDD" id="cd02064">
    <property type="entry name" value="FAD_synthetase_N"/>
    <property type="match status" value="1"/>
</dbReference>
<evidence type="ECO:0000256" key="1">
    <source>
        <dbReference type="ARBA" id="ARBA00002121"/>
    </source>
</evidence>
<comment type="pathway">
    <text evidence="2 15">Cofactor biosynthesis; FAD biosynthesis; FAD from FMN: step 1/1.</text>
</comment>
<dbReference type="GO" id="GO:0009231">
    <property type="term" value="P:riboflavin biosynthetic process"/>
    <property type="evidence" value="ECO:0007669"/>
    <property type="project" value="InterPro"/>
</dbReference>
<evidence type="ECO:0000256" key="6">
    <source>
        <dbReference type="ARBA" id="ARBA00022679"/>
    </source>
</evidence>
<dbReference type="UniPathway" id="UPA00277">
    <property type="reaction ID" value="UER00407"/>
</dbReference>
<dbReference type="PANTHER" id="PTHR22749:SF6">
    <property type="entry name" value="RIBOFLAVIN KINASE"/>
    <property type="match status" value="1"/>
</dbReference>
<keyword evidence="5 15" id="KW-0288">FMN</keyword>
<dbReference type="NCBIfam" id="NF004162">
    <property type="entry name" value="PRK05627.1-5"/>
    <property type="match status" value="1"/>
</dbReference>
<comment type="catalytic activity">
    <reaction evidence="14 15">
        <text>FMN + ATP + H(+) = FAD + diphosphate</text>
        <dbReference type="Rhea" id="RHEA:17237"/>
        <dbReference type="ChEBI" id="CHEBI:15378"/>
        <dbReference type="ChEBI" id="CHEBI:30616"/>
        <dbReference type="ChEBI" id="CHEBI:33019"/>
        <dbReference type="ChEBI" id="CHEBI:57692"/>
        <dbReference type="ChEBI" id="CHEBI:58210"/>
        <dbReference type="EC" id="2.7.7.2"/>
    </reaction>
</comment>
<keyword evidence="12" id="KW-0511">Multifunctional enzyme</keyword>
<dbReference type="OrthoDB" id="9803667at2"/>
<evidence type="ECO:0000256" key="2">
    <source>
        <dbReference type="ARBA" id="ARBA00004726"/>
    </source>
</evidence>
<evidence type="ECO:0000256" key="11">
    <source>
        <dbReference type="ARBA" id="ARBA00022840"/>
    </source>
</evidence>
<evidence type="ECO:0000256" key="14">
    <source>
        <dbReference type="ARBA" id="ARBA00049494"/>
    </source>
</evidence>
<dbReference type="InterPro" id="IPR015865">
    <property type="entry name" value="Riboflavin_kinase_bac/euk"/>
</dbReference>
<dbReference type="NCBIfam" id="TIGR00083">
    <property type="entry name" value="ribF"/>
    <property type="match status" value="1"/>
</dbReference>
<dbReference type="NCBIfam" id="NF004160">
    <property type="entry name" value="PRK05627.1-3"/>
    <property type="match status" value="1"/>
</dbReference>
<dbReference type="EC" id="2.7.1.26" evidence="15"/>
<keyword evidence="9 15" id="KW-0418">Kinase</keyword>
<evidence type="ECO:0000256" key="8">
    <source>
        <dbReference type="ARBA" id="ARBA00022741"/>
    </source>
</evidence>
<evidence type="ECO:0000259" key="16">
    <source>
        <dbReference type="SMART" id="SM00904"/>
    </source>
</evidence>
<dbReference type="PANTHER" id="PTHR22749">
    <property type="entry name" value="RIBOFLAVIN KINASE/FMN ADENYLYLTRANSFERASE"/>
    <property type="match status" value="1"/>
</dbReference>
<keyword evidence="7 15" id="KW-0548">Nucleotidyltransferase</keyword>
<evidence type="ECO:0000256" key="4">
    <source>
        <dbReference type="ARBA" id="ARBA00022630"/>
    </source>
</evidence>
<keyword evidence="6 15" id="KW-0808">Transferase</keyword>
<dbReference type="Proteomes" id="UP000198571">
    <property type="component" value="Unassembled WGS sequence"/>
</dbReference>
<accession>A0A1H9QGU8</accession>
<sequence>MEIIHLTHPHRPMNLPPTVTALGFFDGVHLGHQKVIETAVKKAADEHINSAVMTFFPHPKEVLRKNGGHPVRYLSPLEEKEKLIEKTGVDYLFIVEFTSRFSELSPQQFVDDYLIDLNVKHVVAGFDYSYGRLGKGTMETMPFHSRNLITQTTVEKVAGQEGKISSTSIREAMAKGEIDKVNSYLGRNYKIAGVVEHGEKRGRTIGFPTANVSTDAQKEIPAAGVYAVTFKVNGKAYSGVCNIGSKPTFHDETSKQTIEVHLLDTEKNLYDEKVEVVFLKRIRGEIKFDGAEALIAQINKDIAEARSFF</sequence>
<name>A0A1H9QGU8_9BACI</name>
<keyword evidence="4 15" id="KW-0285">Flavoprotein</keyword>
<keyword evidence="11 15" id="KW-0067">ATP-binding</keyword>
<protein>
    <recommendedName>
        <fullName evidence="15">Riboflavin biosynthesis protein</fullName>
    </recommendedName>
    <domain>
        <recommendedName>
            <fullName evidence="15">Riboflavin kinase</fullName>
            <ecNumber evidence="15">2.7.1.26</ecNumber>
        </recommendedName>
        <alternativeName>
            <fullName evidence="15">Flavokinase</fullName>
        </alternativeName>
    </domain>
    <domain>
        <recommendedName>
            <fullName evidence="15">FMN adenylyltransferase</fullName>
            <ecNumber evidence="15">2.7.7.2</ecNumber>
        </recommendedName>
        <alternativeName>
            <fullName evidence="15">FAD pyrophosphorylase</fullName>
        </alternativeName>
        <alternativeName>
            <fullName evidence="15">FAD synthase</fullName>
        </alternativeName>
    </domain>
</protein>
<dbReference type="SUPFAM" id="SSF52374">
    <property type="entry name" value="Nucleotidylyl transferase"/>
    <property type="match status" value="1"/>
</dbReference>
<reference evidence="18" key="1">
    <citation type="submission" date="2016-10" db="EMBL/GenBank/DDBJ databases">
        <authorList>
            <person name="Varghese N."/>
            <person name="Submissions S."/>
        </authorList>
    </citation>
    <scope>NUCLEOTIDE SEQUENCE [LARGE SCALE GENOMIC DNA]</scope>
    <source>
        <strain evidence="18">S9</strain>
    </source>
</reference>
<evidence type="ECO:0000256" key="10">
    <source>
        <dbReference type="ARBA" id="ARBA00022827"/>
    </source>
</evidence>
<evidence type="ECO:0000256" key="15">
    <source>
        <dbReference type="PIRNR" id="PIRNR004491"/>
    </source>
</evidence>
<comment type="similarity">
    <text evidence="15">Belongs to the ribF family.</text>
</comment>
<dbReference type="FunFam" id="2.40.30.30:FF:000003">
    <property type="entry name" value="Riboflavin biosynthesis protein"/>
    <property type="match status" value="1"/>
</dbReference>
<dbReference type="GO" id="GO:0008531">
    <property type="term" value="F:riboflavin kinase activity"/>
    <property type="evidence" value="ECO:0007669"/>
    <property type="project" value="UniProtKB-UniRule"/>
</dbReference>
<keyword evidence="10 15" id="KW-0274">FAD</keyword>
<comment type="catalytic activity">
    <reaction evidence="13 15">
        <text>riboflavin + ATP = FMN + ADP + H(+)</text>
        <dbReference type="Rhea" id="RHEA:14357"/>
        <dbReference type="ChEBI" id="CHEBI:15378"/>
        <dbReference type="ChEBI" id="CHEBI:30616"/>
        <dbReference type="ChEBI" id="CHEBI:57986"/>
        <dbReference type="ChEBI" id="CHEBI:58210"/>
        <dbReference type="ChEBI" id="CHEBI:456216"/>
        <dbReference type="EC" id="2.7.1.26"/>
    </reaction>
</comment>
<evidence type="ECO:0000256" key="3">
    <source>
        <dbReference type="ARBA" id="ARBA00005201"/>
    </source>
</evidence>
<evidence type="ECO:0000313" key="18">
    <source>
        <dbReference type="Proteomes" id="UP000198571"/>
    </source>
</evidence>
<dbReference type="Gene3D" id="3.40.50.620">
    <property type="entry name" value="HUPs"/>
    <property type="match status" value="1"/>
</dbReference>
<evidence type="ECO:0000256" key="12">
    <source>
        <dbReference type="ARBA" id="ARBA00023268"/>
    </source>
</evidence>
<dbReference type="Pfam" id="PF06574">
    <property type="entry name" value="FAD_syn"/>
    <property type="match status" value="1"/>
</dbReference>
<evidence type="ECO:0000256" key="13">
    <source>
        <dbReference type="ARBA" id="ARBA00047880"/>
    </source>
</evidence>
<dbReference type="GO" id="GO:0009398">
    <property type="term" value="P:FMN biosynthetic process"/>
    <property type="evidence" value="ECO:0007669"/>
    <property type="project" value="UniProtKB-UniRule"/>
</dbReference>
<dbReference type="SMART" id="SM00904">
    <property type="entry name" value="Flavokinase"/>
    <property type="match status" value="1"/>
</dbReference>
<dbReference type="InterPro" id="IPR014729">
    <property type="entry name" value="Rossmann-like_a/b/a_fold"/>
</dbReference>
<feature type="domain" description="Riboflavin kinase" evidence="16">
    <location>
        <begin position="184"/>
        <end position="309"/>
    </location>
</feature>
<dbReference type="UniPathway" id="UPA00276">
    <property type="reaction ID" value="UER00406"/>
</dbReference>
<dbReference type="FunFam" id="3.40.50.620:FF:000021">
    <property type="entry name" value="Riboflavin biosynthesis protein"/>
    <property type="match status" value="1"/>
</dbReference>
<dbReference type="InterPro" id="IPR015864">
    <property type="entry name" value="FAD_synthase"/>
</dbReference>
<organism evidence="17 18">
    <name type="scientific">Salipaludibacillus aurantiacus</name>
    <dbReference type="NCBI Taxonomy" id="1601833"/>
    <lineage>
        <taxon>Bacteria</taxon>
        <taxon>Bacillati</taxon>
        <taxon>Bacillota</taxon>
        <taxon>Bacilli</taxon>
        <taxon>Bacillales</taxon>
        <taxon>Bacillaceae</taxon>
    </lineage>
</organism>
<evidence type="ECO:0000313" key="17">
    <source>
        <dbReference type="EMBL" id="SER59672.1"/>
    </source>
</evidence>
<keyword evidence="8 15" id="KW-0547">Nucleotide-binding</keyword>
<dbReference type="GO" id="GO:0005524">
    <property type="term" value="F:ATP binding"/>
    <property type="evidence" value="ECO:0007669"/>
    <property type="project" value="UniProtKB-UniRule"/>
</dbReference>
<dbReference type="Pfam" id="PF01687">
    <property type="entry name" value="Flavokinase"/>
    <property type="match status" value="1"/>
</dbReference>
<dbReference type="EMBL" id="FOGT01000002">
    <property type="protein sequence ID" value="SER59672.1"/>
    <property type="molecule type" value="Genomic_DNA"/>
</dbReference>
<dbReference type="AlphaFoldDB" id="A0A1H9QGU8"/>
<dbReference type="GO" id="GO:0006747">
    <property type="term" value="P:FAD biosynthetic process"/>
    <property type="evidence" value="ECO:0007669"/>
    <property type="project" value="UniProtKB-UniRule"/>
</dbReference>
<dbReference type="Gene3D" id="2.40.30.30">
    <property type="entry name" value="Riboflavin kinase-like"/>
    <property type="match status" value="1"/>
</dbReference>
<dbReference type="InterPro" id="IPR023468">
    <property type="entry name" value="Riboflavin_kinase"/>
</dbReference>
<evidence type="ECO:0000256" key="7">
    <source>
        <dbReference type="ARBA" id="ARBA00022695"/>
    </source>
</evidence>
<comment type="pathway">
    <text evidence="3 15">Cofactor biosynthesis; FMN biosynthesis; FMN from riboflavin (ATP route): step 1/1.</text>
</comment>
<dbReference type="STRING" id="1601833.SAMN05518684_102220"/>
<keyword evidence="18" id="KW-1185">Reference proteome</keyword>
<comment type="function">
    <text evidence="1">Catalyzes the phosphorylation of riboflavin to FMN followed by the adenylation of FMN to FAD.</text>
</comment>
<dbReference type="PIRSF" id="PIRSF004491">
    <property type="entry name" value="FAD_Synth"/>
    <property type="match status" value="1"/>
</dbReference>
<gene>
    <name evidence="17" type="ORF">SAMN05518684_102220</name>
</gene>
<dbReference type="EC" id="2.7.7.2" evidence="15"/>
<evidence type="ECO:0000256" key="5">
    <source>
        <dbReference type="ARBA" id="ARBA00022643"/>
    </source>
</evidence>
<dbReference type="GO" id="GO:0003919">
    <property type="term" value="F:FMN adenylyltransferase activity"/>
    <property type="evidence" value="ECO:0007669"/>
    <property type="project" value="UniProtKB-UniRule"/>
</dbReference>
<dbReference type="SUPFAM" id="SSF82114">
    <property type="entry name" value="Riboflavin kinase-like"/>
    <property type="match status" value="1"/>
</dbReference>
<evidence type="ECO:0000256" key="9">
    <source>
        <dbReference type="ARBA" id="ARBA00022777"/>
    </source>
</evidence>
<dbReference type="InterPro" id="IPR002606">
    <property type="entry name" value="Riboflavin_kinase_bac"/>
</dbReference>